<dbReference type="CDD" id="cd00338">
    <property type="entry name" value="Ser_Recombinase"/>
    <property type="match status" value="1"/>
</dbReference>
<sequence>MEMKNARLYARVSTDEQRKKEQSVPDQLEALKEYCQEHNYNIKGIYHDDGISAATIDKRKDFCRMLDDLQQNEVILFTKLDRFSRDLLDGNLLLKRFAPLNVSFKAILEPDIDVTTADGKFRFDLMVSLAERERKIDSERILFSFERKVARGEFLGGRLPIGYIKDNKRAVIDPEKAAFVKDIFETMEIEQNTFRVMKAMNHKYGLNKDKKYYYRKLIDQRYTGVYRGKTNVFPQIISPNQYDNVQSILQGRYIKRGPSRRDYIFSGLLLCSQCGRKLAGSATSGKYKIYKCSNLQKGEKMHCCFAEKKLEKKILPKIMPLLQKYLLDLEASEAKVSQNRDIIQISKQKINRLQDLYIDGKIDKDTFDRKYADLNEIISAEEQKSNIVSIQEAKQRYTQLLDMDIENIYSTLNDNEKRKLWHSFIDRIVIKSYDEIDIFLL</sequence>
<evidence type="ECO:0000256" key="4">
    <source>
        <dbReference type="PIRSR" id="PIRSR606118-50"/>
    </source>
</evidence>
<name>A0A099I813_CLOIN</name>
<dbReference type="PROSITE" id="PS51737">
    <property type="entry name" value="RECOMBINASE_DNA_BIND"/>
    <property type="match status" value="1"/>
</dbReference>
<keyword evidence="3" id="KW-0233">DNA recombination</keyword>
<dbReference type="AlphaFoldDB" id="A0A099I813"/>
<evidence type="ECO:0000256" key="1">
    <source>
        <dbReference type="ARBA" id="ARBA00022908"/>
    </source>
</evidence>
<evidence type="ECO:0000259" key="7">
    <source>
        <dbReference type="PROSITE" id="PS51737"/>
    </source>
</evidence>
<dbReference type="GO" id="GO:0000150">
    <property type="term" value="F:DNA strand exchange activity"/>
    <property type="evidence" value="ECO:0007669"/>
    <property type="project" value="InterPro"/>
</dbReference>
<organism evidence="8 9">
    <name type="scientific">Clostridium innocuum</name>
    <dbReference type="NCBI Taxonomy" id="1522"/>
    <lineage>
        <taxon>Bacteria</taxon>
        <taxon>Bacillati</taxon>
        <taxon>Bacillota</taxon>
        <taxon>Clostridia</taxon>
        <taxon>Eubacteriales</taxon>
        <taxon>Clostridiaceae</taxon>
        <taxon>Clostridium</taxon>
    </lineage>
</organism>
<evidence type="ECO:0008006" key="10">
    <source>
        <dbReference type="Google" id="ProtNLM"/>
    </source>
</evidence>
<dbReference type="PROSITE" id="PS51736">
    <property type="entry name" value="RECOMBINASES_3"/>
    <property type="match status" value="1"/>
</dbReference>
<dbReference type="Gene3D" id="3.90.1750.20">
    <property type="entry name" value="Putative Large Serine Recombinase, Chain B, Domain 2"/>
    <property type="match status" value="1"/>
</dbReference>
<gene>
    <name evidence="8" type="ORF">CIAN88_06140</name>
</gene>
<feature type="domain" description="Recombinase" evidence="7">
    <location>
        <begin position="160"/>
        <end position="255"/>
    </location>
</feature>
<dbReference type="InterPro" id="IPR011109">
    <property type="entry name" value="DNA_bind_recombinase_dom"/>
</dbReference>
<dbReference type="GO" id="GO:0003677">
    <property type="term" value="F:DNA binding"/>
    <property type="evidence" value="ECO:0007669"/>
    <property type="project" value="UniProtKB-KW"/>
</dbReference>
<dbReference type="GO" id="GO:0015074">
    <property type="term" value="P:DNA integration"/>
    <property type="evidence" value="ECO:0007669"/>
    <property type="project" value="UniProtKB-KW"/>
</dbReference>
<dbReference type="SUPFAM" id="SSF53041">
    <property type="entry name" value="Resolvase-like"/>
    <property type="match status" value="1"/>
</dbReference>
<dbReference type="Pfam" id="PF13408">
    <property type="entry name" value="Zn_ribbon_recom"/>
    <property type="match status" value="1"/>
</dbReference>
<dbReference type="PANTHER" id="PTHR30461:SF23">
    <property type="entry name" value="DNA RECOMBINASE-RELATED"/>
    <property type="match status" value="1"/>
</dbReference>
<dbReference type="InterPro" id="IPR038109">
    <property type="entry name" value="DNA_bind_recomb_sf"/>
</dbReference>
<evidence type="ECO:0000313" key="8">
    <source>
        <dbReference type="EMBL" id="KGJ54119.1"/>
    </source>
</evidence>
<evidence type="ECO:0000256" key="5">
    <source>
        <dbReference type="PROSITE-ProRule" id="PRU10137"/>
    </source>
</evidence>
<reference evidence="8 9" key="1">
    <citation type="submission" date="2014-08" db="EMBL/GenBank/DDBJ databases">
        <title>Clostridium innocuum, an unnegligible vancomycin-resistant pathogen causing extra-intestinal infections.</title>
        <authorList>
            <person name="Feng Y."/>
            <person name="Chiu C.-H."/>
        </authorList>
    </citation>
    <scope>NUCLEOTIDE SEQUENCE [LARGE SCALE GENOMIC DNA]</scope>
    <source>
        <strain evidence="8 9">AN88</strain>
    </source>
</reference>
<dbReference type="Pfam" id="PF00239">
    <property type="entry name" value="Resolvase"/>
    <property type="match status" value="1"/>
</dbReference>
<dbReference type="InterPro" id="IPR006118">
    <property type="entry name" value="Recombinase_CS"/>
</dbReference>
<keyword evidence="2" id="KW-0238">DNA-binding</keyword>
<feature type="domain" description="Resolvase/invertase-type recombinase catalytic" evidence="6">
    <location>
        <begin position="5"/>
        <end position="152"/>
    </location>
</feature>
<dbReference type="InterPro" id="IPR025827">
    <property type="entry name" value="Zn_ribbon_recom_dom"/>
</dbReference>
<keyword evidence="1" id="KW-0229">DNA integration</keyword>
<dbReference type="PROSITE" id="PS00397">
    <property type="entry name" value="RECOMBINASES_1"/>
    <property type="match status" value="1"/>
</dbReference>
<accession>A0A099I813</accession>
<evidence type="ECO:0000313" key="9">
    <source>
        <dbReference type="Proteomes" id="UP000030008"/>
    </source>
</evidence>
<evidence type="ECO:0000256" key="2">
    <source>
        <dbReference type="ARBA" id="ARBA00023125"/>
    </source>
</evidence>
<dbReference type="SMART" id="SM00857">
    <property type="entry name" value="Resolvase"/>
    <property type="match status" value="1"/>
</dbReference>
<dbReference type="InterPro" id="IPR050639">
    <property type="entry name" value="SSR_resolvase"/>
</dbReference>
<dbReference type="EMBL" id="JQIF01000023">
    <property type="protein sequence ID" value="KGJ54119.1"/>
    <property type="molecule type" value="Genomic_DNA"/>
</dbReference>
<dbReference type="Proteomes" id="UP000030008">
    <property type="component" value="Unassembled WGS sequence"/>
</dbReference>
<dbReference type="Gene3D" id="3.40.50.1390">
    <property type="entry name" value="Resolvase, N-terminal catalytic domain"/>
    <property type="match status" value="1"/>
</dbReference>
<evidence type="ECO:0000259" key="6">
    <source>
        <dbReference type="PROSITE" id="PS51736"/>
    </source>
</evidence>
<evidence type="ECO:0000256" key="3">
    <source>
        <dbReference type="ARBA" id="ARBA00023172"/>
    </source>
</evidence>
<dbReference type="PANTHER" id="PTHR30461">
    <property type="entry name" value="DNA-INVERTASE FROM LAMBDOID PROPHAGE"/>
    <property type="match status" value="1"/>
</dbReference>
<protein>
    <recommendedName>
        <fullName evidence="10">Recombinase family protein</fullName>
    </recommendedName>
</protein>
<comment type="caution">
    <text evidence="8">The sequence shown here is derived from an EMBL/GenBank/DDBJ whole genome shotgun (WGS) entry which is preliminary data.</text>
</comment>
<dbReference type="InterPro" id="IPR006119">
    <property type="entry name" value="Resolv_N"/>
</dbReference>
<dbReference type="InterPro" id="IPR036162">
    <property type="entry name" value="Resolvase-like_N_sf"/>
</dbReference>
<proteinExistence type="predicted"/>
<feature type="active site" description="O-(5'-phospho-DNA)-serine intermediate" evidence="4 5">
    <location>
        <position position="13"/>
    </location>
</feature>